<dbReference type="PANTHER" id="PTHR42951">
    <property type="entry name" value="METALLO-BETA-LACTAMASE DOMAIN-CONTAINING"/>
    <property type="match status" value="1"/>
</dbReference>
<sequence>MERAPSLVDVAPGVLVATSAVYATTTTVLVGDDGACLVVDPGVTADEVDAIGAALRHAGLRPVAVWSTHDHWDHRLDGDPFDGCPRWSGTGSSVASTDLARQRDEDAELARVLTSRRGDRPARIAPAPRTFPRGATHRDGWVALDWPGPVVRVLVHDAHAAGSSALWLPGAGVVVAGDLLSDVEIPLLALERADPLTEHHAVLDALAATRADLVVPGHGSPGDLAARVAADRAYLHALLDDGATPDPRARAGWLRDEDARQRTHVRGR</sequence>
<dbReference type="RefSeq" id="WP_013883415.1">
    <property type="nucleotide sequence ID" value="NC_015671.1"/>
</dbReference>
<dbReference type="InterPro" id="IPR050855">
    <property type="entry name" value="NDM-1-like"/>
</dbReference>
<evidence type="ECO:0000313" key="4">
    <source>
        <dbReference type="Proteomes" id="UP000000485"/>
    </source>
</evidence>
<gene>
    <name evidence="3" type="ordered locus">Celgi_1377</name>
</gene>
<feature type="domain" description="Metallo-beta-lactamase" evidence="2">
    <location>
        <begin position="24"/>
        <end position="218"/>
    </location>
</feature>
<dbReference type="Proteomes" id="UP000000485">
    <property type="component" value="Chromosome"/>
</dbReference>
<organism evidence="3 4">
    <name type="scientific">Cellulomonas gilvus (strain ATCC 13127 / NRRL B-14078)</name>
    <name type="common">Cellvibrio gilvus</name>
    <dbReference type="NCBI Taxonomy" id="593907"/>
    <lineage>
        <taxon>Bacteria</taxon>
        <taxon>Bacillati</taxon>
        <taxon>Actinomycetota</taxon>
        <taxon>Actinomycetes</taxon>
        <taxon>Micrococcales</taxon>
        <taxon>Cellulomonadaceae</taxon>
        <taxon>Cellulomonas</taxon>
    </lineage>
</organism>
<name>F8A341_CELGA</name>
<dbReference type="EMBL" id="CP002665">
    <property type="protein sequence ID" value="AEI11896.1"/>
    <property type="molecule type" value="Genomic_DNA"/>
</dbReference>
<dbReference type="SMART" id="SM00849">
    <property type="entry name" value="Lactamase_B"/>
    <property type="match status" value="1"/>
</dbReference>
<dbReference type="SUPFAM" id="SSF56281">
    <property type="entry name" value="Metallo-hydrolase/oxidoreductase"/>
    <property type="match status" value="1"/>
</dbReference>
<evidence type="ECO:0000256" key="1">
    <source>
        <dbReference type="SAM" id="MobiDB-lite"/>
    </source>
</evidence>
<dbReference type="eggNOG" id="COG0491">
    <property type="taxonomic scope" value="Bacteria"/>
</dbReference>
<dbReference type="Pfam" id="PF00753">
    <property type="entry name" value="Lactamase_B"/>
    <property type="match status" value="1"/>
</dbReference>
<reference evidence="4" key="1">
    <citation type="submission" date="2011-04" db="EMBL/GenBank/DDBJ databases">
        <title>Complete sequence of Cellvibrio gilvus ATCC 13127.</title>
        <authorList>
            <person name="Lucas S."/>
            <person name="Han J."/>
            <person name="Lapidus A."/>
            <person name="Cheng J.-F."/>
            <person name="Goodwin L."/>
            <person name="Pitluck S."/>
            <person name="Peters L."/>
            <person name="Munk A."/>
            <person name="Detter J.C."/>
            <person name="Han C."/>
            <person name="Tapia R."/>
            <person name="Land M."/>
            <person name="Hauser L."/>
            <person name="Kyrpides N."/>
            <person name="Ivanova N."/>
            <person name="Ovchinnikova G."/>
            <person name="Pagani I."/>
            <person name="Mead D."/>
            <person name="Brumm P."/>
            <person name="Woyke T."/>
        </authorList>
    </citation>
    <scope>NUCLEOTIDE SEQUENCE [LARGE SCALE GENOMIC DNA]</scope>
    <source>
        <strain evidence="4">ATCC 13127 / NRRL B-14078</strain>
    </source>
</reference>
<dbReference type="HOGENOM" id="CLU_1137029_0_0_11"/>
<feature type="region of interest" description="Disordered" evidence="1">
    <location>
        <begin position="246"/>
        <end position="268"/>
    </location>
</feature>
<evidence type="ECO:0000313" key="3">
    <source>
        <dbReference type="EMBL" id="AEI11896.1"/>
    </source>
</evidence>
<dbReference type="AlphaFoldDB" id="F8A341"/>
<dbReference type="STRING" id="593907.Celgi_1377"/>
<feature type="compositionally biased region" description="Basic and acidic residues" evidence="1">
    <location>
        <begin position="247"/>
        <end position="261"/>
    </location>
</feature>
<protein>
    <submittedName>
        <fullName evidence="3">Beta-lactamase domain protein</fullName>
    </submittedName>
</protein>
<dbReference type="InterPro" id="IPR001279">
    <property type="entry name" value="Metallo-B-lactamas"/>
</dbReference>
<keyword evidence="4" id="KW-1185">Reference proteome</keyword>
<proteinExistence type="predicted"/>
<dbReference type="InterPro" id="IPR036866">
    <property type="entry name" value="RibonucZ/Hydroxyglut_hydro"/>
</dbReference>
<dbReference type="KEGG" id="cga:Celgi_1377"/>
<accession>F8A341</accession>
<evidence type="ECO:0000259" key="2">
    <source>
        <dbReference type="SMART" id="SM00849"/>
    </source>
</evidence>
<dbReference type="Gene3D" id="3.60.15.10">
    <property type="entry name" value="Ribonuclease Z/Hydroxyacylglutathione hydrolase-like"/>
    <property type="match status" value="1"/>
</dbReference>